<organism evidence="2 3">
    <name type="scientific">Atopococcus tabaci</name>
    <dbReference type="NCBI Taxonomy" id="269774"/>
    <lineage>
        <taxon>Bacteria</taxon>
        <taxon>Bacillati</taxon>
        <taxon>Bacillota</taxon>
        <taxon>Bacilli</taxon>
        <taxon>Lactobacillales</taxon>
        <taxon>Carnobacteriaceae</taxon>
        <taxon>Atopococcus</taxon>
    </lineage>
</organism>
<dbReference type="GO" id="GO:0002949">
    <property type="term" value="P:tRNA threonylcarbamoyladenosine modification"/>
    <property type="evidence" value="ECO:0007669"/>
    <property type="project" value="InterPro"/>
</dbReference>
<dbReference type="AlphaFoldDB" id="A0AA43ZRN9"/>
<comment type="caution">
    <text evidence="2">The sequence shown here is derived from an EMBL/GenBank/DDBJ whole genome shotgun (WGS) entry which is preliminary data.</text>
</comment>
<keyword evidence="3" id="KW-1185">Reference proteome</keyword>
<feature type="domain" description="Gcp-like" evidence="1">
    <location>
        <begin position="31"/>
        <end position="226"/>
    </location>
</feature>
<keyword evidence="2" id="KW-0012">Acyltransferase</keyword>
<reference evidence="2" key="1">
    <citation type="submission" date="2023-07" db="EMBL/GenBank/DDBJ databases">
        <title>Between Cages and Wild: Unraveling the Impact of Captivity on Animal Microbiomes and Antimicrobial Resistance.</title>
        <authorList>
            <person name="Schmartz G.P."/>
            <person name="Rehner J."/>
            <person name="Schuff M.J."/>
            <person name="Becker S.L."/>
            <person name="Kravczyk M."/>
            <person name="Gurevich A."/>
            <person name="Francke R."/>
            <person name="Mueller R."/>
            <person name="Keller V."/>
            <person name="Keller A."/>
        </authorList>
    </citation>
    <scope>NUCLEOTIDE SEQUENCE</scope>
    <source>
        <strain evidence="2">S39M_St_73</strain>
    </source>
</reference>
<proteinExistence type="predicted"/>
<evidence type="ECO:0000313" key="2">
    <source>
        <dbReference type="EMBL" id="MDO5457320.1"/>
    </source>
</evidence>
<dbReference type="CDD" id="cd24032">
    <property type="entry name" value="ASKHA_NBD_TsaB"/>
    <property type="match status" value="1"/>
</dbReference>
<dbReference type="Gene3D" id="3.30.420.40">
    <property type="match status" value="2"/>
</dbReference>
<dbReference type="Proteomes" id="UP001171751">
    <property type="component" value="Unassembled WGS sequence"/>
</dbReference>
<name>A0AA43ZRN9_9LACT</name>
<dbReference type="PANTHER" id="PTHR11735:SF11">
    <property type="entry name" value="TRNA THREONYLCARBAMOYLADENOSINE BIOSYNTHESIS PROTEIN TSAB"/>
    <property type="match status" value="1"/>
</dbReference>
<dbReference type="NCBIfam" id="TIGR03725">
    <property type="entry name" value="T6A_YeaZ"/>
    <property type="match status" value="1"/>
</dbReference>
<keyword evidence="2" id="KW-0808">Transferase</keyword>
<dbReference type="EMBL" id="JAUNQW010000009">
    <property type="protein sequence ID" value="MDO5457320.1"/>
    <property type="molecule type" value="Genomic_DNA"/>
</dbReference>
<dbReference type="InterPro" id="IPR043129">
    <property type="entry name" value="ATPase_NBD"/>
</dbReference>
<protein>
    <submittedName>
        <fullName evidence="2">tRNA (Adenosine(37)-N6)-threonylcarbamoyltransferase complex dimerization subunit type 1 TsaB</fullName>
        <ecNumber evidence="2">2.3.1.234</ecNumber>
    </submittedName>
</protein>
<dbReference type="InterPro" id="IPR000905">
    <property type="entry name" value="Gcp-like_dom"/>
</dbReference>
<evidence type="ECO:0000259" key="1">
    <source>
        <dbReference type="Pfam" id="PF00814"/>
    </source>
</evidence>
<accession>A0AA43ZRN9</accession>
<dbReference type="PANTHER" id="PTHR11735">
    <property type="entry name" value="TRNA N6-ADENOSINE THREONYLCARBAMOYLTRANSFERASE"/>
    <property type="match status" value="1"/>
</dbReference>
<evidence type="ECO:0000313" key="3">
    <source>
        <dbReference type="Proteomes" id="UP001171751"/>
    </source>
</evidence>
<dbReference type="SUPFAM" id="SSF53067">
    <property type="entry name" value="Actin-like ATPase domain"/>
    <property type="match status" value="2"/>
</dbReference>
<dbReference type="GO" id="GO:0005829">
    <property type="term" value="C:cytosol"/>
    <property type="evidence" value="ECO:0007669"/>
    <property type="project" value="TreeGrafter"/>
</dbReference>
<dbReference type="InterPro" id="IPR022496">
    <property type="entry name" value="T6A_TsaB"/>
</dbReference>
<dbReference type="EC" id="2.3.1.234" evidence="2"/>
<sequence length="247" mass="27414">MKILAIDTSTQVLSVAILEDDQLIIETTKNTKETHGERLMPTIEWAFENSLFGIQEIDRIVIAHGPGSYTGLRIGVTTAKTLAWTLDKELVGLSSLQVIAGQAGPTTSIIVPLFDARRQNIYAGLYRCQKGQLQAVEADQHSSAQEFAHYLKKTYPEESFVLIGDDAASFLDIFVSELGDRVSLSCQKNQLASAYLLGKMASDKEAEPVHTFVPHYLKLTEAEENWLEAHPEQGEEEYVQKTSRLDG</sequence>
<gene>
    <name evidence="2" type="primary">tsaB</name>
    <name evidence="2" type="ORF">Q4F26_03160</name>
</gene>
<dbReference type="GO" id="GO:0061711">
    <property type="term" value="F:tRNA N(6)-L-threonylcarbamoyladenine synthase activity"/>
    <property type="evidence" value="ECO:0007669"/>
    <property type="project" value="UniProtKB-EC"/>
</dbReference>
<dbReference type="Pfam" id="PF00814">
    <property type="entry name" value="TsaD"/>
    <property type="match status" value="1"/>
</dbReference>